<keyword evidence="2" id="KW-0732">Signal</keyword>
<dbReference type="AlphaFoldDB" id="A0A9P7PYL7"/>
<comment type="caution">
    <text evidence="3">The sequence shown here is derived from an EMBL/GenBank/DDBJ whole genome shotgun (WGS) entry which is preliminary data.</text>
</comment>
<feature type="region of interest" description="Disordered" evidence="1">
    <location>
        <begin position="40"/>
        <end position="81"/>
    </location>
</feature>
<evidence type="ECO:0000313" key="3">
    <source>
        <dbReference type="EMBL" id="KAG6112146.1"/>
    </source>
</evidence>
<dbReference type="EMBL" id="SRQM01000346">
    <property type="protein sequence ID" value="KAG6112146.1"/>
    <property type="molecule type" value="Genomic_DNA"/>
</dbReference>
<proteinExistence type="predicted"/>
<feature type="chain" id="PRO_5040512054" evidence="2">
    <location>
        <begin position="20"/>
        <end position="215"/>
    </location>
</feature>
<keyword evidence="4" id="KW-1185">Reference proteome</keyword>
<evidence type="ECO:0000313" key="4">
    <source>
        <dbReference type="Proteomes" id="UP000732380"/>
    </source>
</evidence>
<gene>
    <name evidence="3" type="ORF">E4U13_004408</name>
</gene>
<reference evidence="3 4" key="1">
    <citation type="journal article" date="2020" name="bioRxiv">
        <title>Whole genome comparisons of ergot fungi reveals the divergence and evolution of species within the genus Claviceps are the result of varying mechanisms driving genome evolution and host range expansion.</title>
        <authorList>
            <person name="Wyka S.A."/>
            <person name="Mondo S.J."/>
            <person name="Liu M."/>
            <person name="Dettman J."/>
            <person name="Nalam V."/>
            <person name="Broders K.D."/>
        </authorList>
    </citation>
    <scope>NUCLEOTIDE SEQUENCE [LARGE SCALE GENOMIC DNA]</scope>
    <source>
        <strain evidence="3 4">LM576</strain>
    </source>
</reference>
<evidence type="ECO:0000256" key="1">
    <source>
        <dbReference type="SAM" id="MobiDB-lite"/>
    </source>
</evidence>
<organism evidence="3 4">
    <name type="scientific">Claviceps humidiphila</name>
    <dbReference type="NCBI Taxonomy" id="1294629"/>
    <lineage>
        <taxon>Eukaryota</taxon>
        <taxon>Fungi</taxon>
        <taxon>Dikarya</taxon>
        <taxon>Ascomycota</taxon>
        <taxon>Pezizomycotina</taxon>
        <taxon>Sordariomycetes</taxon>
        <taxon>Hypocreomycetidae</taxon>
        <taxon>Hypocreales</taxon>
        <taxon>Clavicipitaceae</taxon>
        <taxon>Claviceps</taxon>
    </lineage>
</organism>
<dbReference type="Proteomes" id="UP000732380">
    <property type="component" value="Unassembled WGS sequence"/>
</dbReference>
<name>A0A9P7PYL7_9HYPO</name>
<accession>A0A9P7PYL7</accession>
<feature type="signal peptide" evidence="2">
    <location>
        <begin position="1"/>
        <end position="19"/>
    </location>
</feature>
<evidence type="ECO:0000256" key="2">
    <source>
        <dbReference type="SAM" id="SignalP"/>
    </source>
</evidence>
<protein>
    <submittedName>
        <fullName evidence="3">Uncharacterized protein</fullName>
    </submittedName>
</protein>
<sequence length="215" mass="23067">MVFLKTLLLLGAVFVKVFGISAPIEGYGVEKSPRNIRLAPGDPPVTLNGPLEEVTSKANKPNPRWARNLEERKPSDDSAGSAAAKPIKIYCNNGLGFISTAYINDSLHSLAEVQVEKKLKPHIGPGPGLCSKHPEPFELDSYADVISGTKAILDRCMGSFITPWLLQCQALMPGNWSVIIRHNIDYCSVLPGPPSPVKLKGGKGGSKTDKAAIIV</sequence>
<feature type="compositionally biased region" description="Basic and acidic residues" evidence="1">
    <location>
        <begin position="67"/>
        <end position="76"/>
    </location>
</feature>